<sequence length="34" mass="3839">MACPLRATNKDLPTLSLDFMIMQEVEVNCLGQQQ</sequence>
<protein>
    <submittedName>
        <fullName evidence="1">Uncharacterized protein</fullName>
    </submittedName>
</protein>
<dbReference type="EMBL" id="LR796489">
    <property type="protein sequence ID" value="CAB4147383.1"/>
    <property type="molecule type" value="Genomic_DNA"/>
</dbReference>
<proteinExistence type="predicted"/>
<organism evidence="1">
    <name type="scientific">uncultured Caudovirales phage</name>
    <dbReference type="NCBI Taxonomy" id="2100421"/>
    <lineage>
        <taxon>Viruses</taxon>
        <taxon>Duplodnaviria</taxon>
        <taxon>Heunggongvirae</taxon>
        <taxon>Uroviricota</taxon>
        <taxon>Caudoviricetes</taxon>
        <taxon>Peduoviridae</taxon>
        <taxon>Maltschvirus</taxon>
        <taxon>Maltschvirus maltsch</taxon>
    </lineage>
</organism>
<name>A0A6J5MPV1_9CAUD</name>
<gene>
    <name evidence="1" type="ORF">UFOVP517_24</name>
</gene>
<evidence type="ECO:0000313" key="1">
    <source>
        <dbReference type="EMBL" id="CAB4147383.1"/>
    </source>
</evidence>
<accession>A0A6J5MPV1</accession>
<reference evidence="1" key="1">
    <citation type="submission" date="2020-04" db="EMBL/GenBank/DDBJ databases">
        <authorList>
            <person name="Chiriac C."/>
            <person name="Salcher M."/>
            <person name="Ghai R."/>
            <person name="Kavagutti S V."/>
        </authorList>
    </citation>
    <scope>NUCLEOTIDE SEQUENCE</scope>
</reference>